<evidence type="ECO:0000313" key="3">
    <source>
        <dbReference type="Proteomes" id="UP000324748"/>
    </source>
</evidence>
<evidence type="ECO:0000313" key="1">
    <source>
        <dbReference type="EMBL" id="KAA1103143.1"/>
    </source>
</evidence>
<dbReference type="Proteomes" id="UP000324748">
    <property type="component" value="Unassembled WGS sequence"/>
</dbReference>
<accession>A0A5B0RIN4</accession>
<organism evidence="2 4">
    <name type="scientific">Puccinia graminis f. sp. tritici</name>
    <dbReference type="NCBI Taxonomy" id="56615"/>
    <lineage>
        <taxon>Eukaryota</taxon>
        <taxon>Fungi</taxon>
        <taxon>Dikarya</taxon>
        <taxon>Basidiomycota</taxon>
        <taxon>Pucciniomycotina</taxon>
        <taxon>Pucciniomycetes</taxon>
        <taxon>Pucciniales</taxon>
        <taxon>Pucciniaceae</taxon>
        <taxon>Puccinia</taxon>
    </lineage>
</organism>
<evidence type="ECO:0000313" key="4">
    <source>
        <dbReference type="Proteomes" id="UP000325313"/>
    </source>
</evidence>
<sequence>MRCQRWCDCTHHYSPDIGDRDAKRYIKADKGLLVLCRINPPPILYWNPFKAKLHLNRQSSHPASKCNFILRFSLAFSSSKESYPPEDQPAVEAPPSLAWVHASPVKFRGKRSLAVSRRIGYEMMMY</sequence>
<dbReference type="AlphaFoldDB" id="A0A5B0RIN4"/>
<evidence type="ECO:0000313" key="2">
    <source>
        <dbReference type="EMBL" id="KAA1125239.1"/>
    </source>
</evidence>
<name>A0A5B0RIN4_PUCGR</name>
<dbReference type="Proteomes" id="UP000325313">
    <property type="component" value="Unassembled WGS sequence"/>
</dbReference>
<gene>
    <name evidence="1" type="ORF">PGT21_008205</name>
    <name evidence="2" type="ORF">PGTUg99_011288</name>
</gene>
<reference evidence="3 4" key="1">
    <citation type="submission" date="2019-05" db="EMBL/GenBank/DDBJ databases">
        <title>Emergence of the Ug99 lineage of the wheat stem rust pathogen through somatic hybridization.</title>
        <authorList>
            <person name="Li F."/>
            <person name="Upadhyaya N.M."/>
            <person name="Sperschneider J."/>
            <person name="Matny O."/>
            <person name="Nguyen-Phuc H."/>
            <person name="Mago R."/>
            <person name="Raley C."/>
            <person name="Miller M.E."/>
            <person name="Silverstein K.A.T."/>
            <person name="Henningsen E."/>
            <person name="Hirsch C.D."/>
            <person name="Visser B."/>
            <person name="Pretorius Z.A."/>
            <person name="Steffenson B.J."/>
            <person name="Schwessinger B."/>
            <person name="Dodds P.N."/>
            <person name="Figueroa M."/>
        </authorList>
    </citation>
    <scope>NUCLEOTIDE SEQUENCE [LARGE SCALE GENOMIC DNA]</scope>
    <source>
        <strain evidence="1">21-0</strain>
        <strain evidence="2 4">Ug99</strain>
    </source>
</reference>
<dbReference type="EMBL" id="VDEP01000181">
    <property type="protein sequence ID" value="KAA1125239.1"/>
    <property type="molecule type" value="Genomic_DNA"/>
</dbReference>
<comment type="caution">
    <text evidence="2">The sequence shown here is derived from an EMBL/GenBank/DDBJ whole genome shotgun (WGS) entry which is preliminary data.</text>
</comment>
<proteinExistence type="predicted"/>
<keyword evidence="3" id="KW-1185">Reference proteome</keyword>
<dbReference type="EMBL" id="VSWC01000042">
    <property type="protein sequence ID" value="KAA1103143.1"/>
    <property type="molecule type" value="Genomic_DNA"/>
</dbReference>
<protein>
    <submittedName>
        <fullName evidence="2">Uncharacterized protein</fullName>
    </submittedName>
</protein>